<accession>A0A5B0HD65</accession>
<comment type="caution">
    <text evidence="1">The sequence shown here is derived from an EMBL/GenBank/DDBJ whole genome shotgun (WGS) entry which is preliminary data.</text>
</comment>
<dbReference type="AlphaFoldDB" id="A0A5B0HD65"/>
<evidence type="ECO:0000313" key="1">
    <source>
        <dbReference type="EMBL" id="KAA1013175.1"/>
    </source>
</evidence>
<organism evidence="1 2">
    <name type="scientific">Paraburkholderia panacisoli</name>
    <dbReference type="NCBI Taxonomy" id="2603818"/>
    <lineage>
        <taxon>Bacteria</taxon>
        <taxon>Pseudomonadati</taxon>
        <taxon>Pseudomonadota</taxon>
        <taxon>Betaproteobacteria</taxon>
        <taxon>Burkholderiales</taxon>
        <taxon>Burkholderiaceae</taxon>
        <taxon>Paraburkholderia</taxon>
    </lineage>
</organism>
<dbReference type="RefSeq" id="WP_149669804.1">
    <property type="nucleotide sequence ID" value="NZ_VTUZ01000005.1"/>
</dbReference>
<dbReference type="Proteomes" id="UP000325273">
    <property type="component" value="Unassembled WGS sequence"/>
</dbReference>
<reference evidence="1 2" key="1">
    <citation type="submission" date="2019-08" db="EMBL/GenBank/DDBJ databases">
        <title>Paraburkholderia sp. DCY113.</title>
        <authorList>
            <person name="Kang J."/>
        </authorList>
    </citation>
    <scope>NUCLEOTIDE SEQUENCE [LARGE SCALE GENOMIC DNA]</scope>
    <source>
        <strain evidence="1 2">DCY113</strain>
    </source>
</reference>
<sequence>MSPELEAKLRADYPLIFTAEPIGDPDDPDVPAVLTLCATWGFECGDGWYDLIDVLCLNLQYATKNGAPQVVARQVKEKFGGLRFYAGGPNDEQAGMIQVAASMSTRLCEVCGNRGKLVRNGWIKTRCAEHENADNE</sequence>
<gene>
    <name evidence="1" type="ORF">FVF58_10430</name>
</gene>
<protein>
    <submittedName>
        <fullName evidence="1">Uncharacterized protein</fullName>
    </submittedName>
</protein>
<keyword evidence="2" id="KW-1185">Reference proteome</keyword>
<evidence type="ECO:0000313" key="2">
    <source>
        <dbReference type="Proteomes" id="UP000325273"/>
    </source>
</evidence>
<name>A0A5B0HD65_9BURK</name>
<proteinExistence type="predicted"/>
<dbReference type="EMBL" id="VTUZ01000005">
    <property type="protein sequence ID" value="KAA1013175.1"/>
    <property type="molecule type" value="Genomic_DNA"/>
</dbReference>